<proteinExistence type="predicted"/>
<protein>
    <submittedName>
        <fullName evidence="3">Uncharacterized protein</fullName>
    </submittedName>
</protein>
<feature type="compositionally biased region" description="Basic residues" evidence="2">
    <location>
        <begin position="703"/>
        <end position="712"/>
    </location>
</feature>
<accession>A0ABP0Q5S1</accession>
<feature type="region of interest" description="Disordered" evidence="2">
    <location>
        <begin position="384"/>
        <end position="459"/>
    </location>
</feature>
<evidence type="ECO:0000313" key="4">
    <source>
        <dbReference type="Proteomes" id="UP001642484"/>
    </source>
</evidence>
<dbReference type="InterPro" id="IPR003903">
    <property type="entry name" value="UIM_dom"/>
</dbReference>
<name>A0ABP0Q5S1_9DINO</name>
<evidence type="ECO:0000256" key="1">
    <source>
        <dbReference type="SAM" id="Coils"/>
    </source>
</evidence>
<feature type="compositionally biased region" description="Basic and acidic residues" evidence="2">
    <location>
        <begin position="686"/>
        <end position="702"/>
    </location>
</feature>
<evidence type="ECO:0000313" key="3">
    <source>
        <dbReference type="EMBL" id="CAK9083582.1"/>
    </source>
</evidence>
<dbReference type="PROSITE" id="PS50330">
    <property type="entry name" value="UIM"/>
    <property type="match status" value="1"/>
</dbReference>
<keyword evidence="4" id="KW-1185">Reference proteome</keyword>
<reference evidence="3 4" key="1">
    <citation type="submission" date="2024-02" db="EMBL/GenBank/DDBJ databases">
        <authorList>
            <person name="Chen Y."/>
            <person name="Shah S."/>
            <person name="Dougan E. K."/>
            <person name="Thang M."/>
            <person name="Chan C."/>
        </authorList>
    </citation>
    <scope>NUCLEOTIDE SEQUENCE [LARGE SCALE GENOMIC DNA]</scope>
</reference>
<comment type="caution">
    <text evidence="3">The sequence shown here is derived from an EMBL/GenBank/DDBJ whole genome shotgun (WGS) entry which is preliminary data.</text>
</comment>
<evidence type="ECO:0000256" key="2">
    <source>
        <dbReference type="SAM" id="MobiDB-lite"/>
    </source>
</evidence>
<feature type="region of interest" description="Disordered" evidence="2">
    <location>
        <begin position="1"/>
        <end position="53"/>
    </location>
</feature>
<dbReference type="EMBL" id="CAXAMN010024073">
    <property type="protein sequence ID" value="CAK9083582.1"/>
    <property type="molecule type" value="Genomic_DNA"/>
</dbReference>
<feature type="coiled-coil region" evidence="1">
    <location>
        <begin position="310"/>
        <end position="379"/>
    </location>
</feature>
<keyword evidence="1" id="KW-0175">Coiled coil</keyword>
<feature type="compositionally biased region" description="Basic and acidic residues" evidence="2">
    <location>
        <begin position="593"/>
        <end position="622"/>
    </location>
</feature>
<feature type="compositionally biased region" description="Basic residues" evidence="2">
    <location>
        <begin position="583"/>
        <end position="592"/>
    </location>
</feature>
<feature type="region of interest" description="Disordered" evidence="2">
    <location>
        <begin position="540"/>
        <end position="712"/>
    </location>
</feature>
<gene>
    <name evidence="3" type="ORF">CCMP2556_LOCUS40730</name>
</gene>
<organism evidence="3 4">
    <name type="scientific">Durusdinium trenchii</name>
    <dbReference type="NCBI Taxonomy" id="1381693"/>
    <lineage>
        <taxon>Eukaryota</taxon>
        <taxon>Sar</taxon>
        <taxon>Alveolata</taxon>
        <taxon>Dinophyceae</taxon>
        <taxon>Suessiales</taxon>
        <taxon>Symbiodiniaceae</taxon>
        <taxon>Durusdinium</taxon>
    </lineage>
</organism>
<sequence length="1054" mass="116154">MEPIPWSSHEEEELVQAPPPSGGVRPGHLWQGEDASKGIDEGLALPETTPTETSMALTSLRKELMKRLDAQDCLLREILCKSVSGYAPSASRGPSSASVSLEESLTSEVPNKVEATESMITQDNFQLFDLPPPDVMEIQSPCFTPTAIFSPYDEFEAELFEKAELSEVKRHRSLYALGSKGRYSINGPPVRRLLKETTTGCRRQLFAGPGLPACELDDAKASCSDAFGSTEPSVEVPANLPGNPWDHYIVKDLKYGYRCLKCSKVGYVANIREQGCKIPKPDTSPRPTSSVDVASIGASAAVVGSELCNQRVSQEDLQKEMEALEALERELRIQVQTQEILEAQEAQELAELEEQMRELELYETEEQQLEWALKESLEEATAAMEVEEAKPKEELVPQQAPPGSANPPTEAASRPKRLRPMADESLPEASPSVPPNGSATEPPAKRPATSAPADDGVAAPVHEDVEDLWIRKRYIQYWSKFKKVAKPQQQVTAHPEVCLDNMETLPMDIDLRAPEDLAVVAAGQPAKELIVTEDGDKKEINKEVKTNSPVSTTSTTATEHGLERPEVLDQLSPIAPADQRKNLPAKRRRKKGAEKEETACGKKSSKDKSNKLAKQSKSDKPKKSDKKSKGKPSDKSGKSRRSNKSSSSKKASSSENLLSDASKASASSGKPKAKAKAAAKAKGDKRKRDDAKGDDAKIEAKKKASRKSSASHRAMKAALIDGKSDEEAKILAKAVLIALAGTLTYTVGFARSLQKLYEEHLHESSDRRDLRYKPQIGGLLDDRAQFEQLPMGDQWEDANLLDPLLYLFQSKKVRYPSVQWESTMRSFVLEYQSEVSSGPVVVDDSSGKLAMILNCLKAMEIPIHGRTPWPFRLMTFPAVTANTSAVSILPQFIDVLGRKLDKIRAELVGQIQTLLKEMDGAYNSLTDKLSEATVSPETMDKFWIRPKLRRSGQRPVQELCQRGHTIPIDIKAVVVPVKIASRKVLQKPWPVLQLSDWVKACFEHYGGMLKMFPKGLGKGFDASLLGKWLAELLPTISPDIVTWNTNLGAKRRIF</sequence>
<feature type="compositionally biased region" description="Basic residues" evidence="2">
    <location>
        <begin position="671"/>
        <end position="685"/>
    </location>
</feature>
<feature type="compositionally biased region" description="Low complexity" evidence="2">
    <location>
        <begin position="644"/>
        <end position="670"/>
    </location>
</feature>
<feature type="compositionally biased region" description="Polar residues" evidence="2">
    <location>
        <begin position="546"/>
        <end position="558"/>
    </location>
</feature>
<dbReference type="Proteomes" id="UP001642484">
    <property type="component" value="Unassembled WGS sequence"/>
</dbReference>